<dbReference type="InterPro" id="IPR031127">
    <property type="entry name" value="E3_UB_ligase_RBR"/>
</dbReference>
<evidence type="ECO:0000256" key="7">
    <source>
        <dbReference type="ARBA" id="ARBA00022771"/>
    </source>
</evidence>
<evidence type="ECO:0000256" key="2">
    <source>
        <dbReference type="ARBA" id="ARBA00004906"/>
    </source>
</evidence>
<keyword evidence="16" id="KW-1185">Reference proteome</keyword>
<dbReference type="CDD" id="cd20341">
    <property type="entry name" value="BRcat_RBR_RNF14"/>
    <property type="match status" value="1"/>
</dbReference>
<dbReference type="InterPro" id="IPR001841">
    <property type="entry name" value="Znf_RING"/>
</dbReference>
<dbReference type="SUPFAM" id="SSF57850">
    <property type="entry name" value="RING/U-box"/>
    <property type="match status" value="3"/>
</dbReference>
<dbReference type="SMART" id="SM00591">
    <property type="entry name" value="RWD"/>
    <property type="match status" value="1"/>
</dbReference>
<evidence type="ECO:0000259" key="13">
    <source>
        <dbReference type="PROSITE" id="PS50908"/>
    </source>
</evidence>
<keyword evidence="8" id="KW-0833">Ubl conjugation pathway</keyword>
<dbReference type="CDD" id="cd20354">
    <property type="entry name" value="Rcat_RBR_RNF14"/>
    <property type="match status" value="1"/>
</dbReference>
<feature type="domain" description="RWD" evidence="13">
    <location>
        <begin position="9"/>
        <end position="143"/>
    </location>
</feature>
<evidence type="ECO:0000256" key="4">
    <source>
        <dbReference type="ARBA" id="ARBA00022679"/>
    </source>
</evidence>
<evidence type="ECO:0000259" key="14">
    <source>
        <dbReference type="PROSITE" id="PS51873"/>
    </source>
</evidence>
<accession>A0AAE0T2U8</accession>
<dbReference type="InterPro" id="IPR031128">
    <property type="entry name" value="RNF14_RING-HC_Zfn"/>
</dbReference>
<dbReference type="InterPro" id="IPR013083">
    <property type="entry name" value="Znf_RING/FYVE/PHD"/>
</dbReference>
<evidence type="ECO:0000256" key="5">
    <source>
        <dbReference type="ARBA" id="ARBA00022723"/>
    </source>
</evidence>
<keyword evidence="5" id="KW-0479">Metal-binding</keyword>
<dbReference type="Gene3D" id="1.20.120.1750">
    <property type="match status" value="1"/>
</dbReference>
<evidence type="ECO:0000313" key="16">
    <source>
        <dbReference type="Proteomes" id="UP001195483"/>
    </source>
</evidence>
<keyword evidence="7 11" id="KW-0863">Zinc-finger</keyword>
<comment type="caution">
    <text evidence="15">The sequence shown here is derived from an EMBL/GenBank/DDBJ whole genome shotgun (WGS) entry which is preliminary data.</text>
</comment>
<dbReference type="GO" id="GO:0008270">
    <property type="term" value="F:zinc ion binding"/>
    <property type="evidence" value="ECO:0007669"/>
    <property type="project" value="UniProtKB-KW"/>
</dbReference>
<dbReference type="AlphaFoldDB" id="A0AAE0T2U8"/>
<dbReference type="PROSITE" id="PS50089">
    <property type="entry name" value="ZF_RING_2"/>
    <property type="match status" value="1"/>
</dbReference>
<protein>
    <recommendedName>
        <fullName evidence="3">RBR-type E3 ubiquitin transferase</fullName>
        <ecNumber evidence="3">2.3.2.31</ecNumber>
    </recommendedName>
</protein>
<dbReference type="Pfam" id="PF01485">
    <property type="entry name" value="IBR"/>
    <property type="match status" value="1"/>
</dbReference>
<evidence type="ECO:0000256" key="1">
    <source>
        <dbReference type="ARBA" id="ARBA00001798"/>
    </source>
</evidence>
<dbReference type="SMART" id="SM00647">
    <property type="entry name" value="IBR"/>
    <property type="match status" value="2"/>
</dbReference>
<dbReference type="GO" id="GO:0061630">
    <property type="term" value="F:ubiquitin protein ligase activity"/>
    <property type="evidence" value="ECO:0007669"/>
    <property type="project" value="UniProtKB-EC"/>
</dbReference>
<dbReference type="Pfam" id="PF22191">
    <property type="entry name" value="IBR_1"/>
    <property type="match status" value="1"/>
</dbReference>
<evidence type="ECO:0000256" key="10">
    <source>
        <dbReference type="ARBA" id="ARBA00044508"/>
    </source>
</evidence>
<comment type="similarity">
    <text evidence="10">Belongs to the RBR family. RNF14 subfamily.</text>
</comment>
<name>A0AAE0T2U8_9BIVA</name>
<reference evidence="15" key="1">
    <citation type="journal article" date="2021" name="Genome Biol. Evol.">
        <title>A High-Quality Reference Genome for a Parasitic Bivalve with Doubly Uniparental Inheritance (Bivalvia: Unionida).</title>
        <authorList>
            <person name="Smith C.H."/>
        </authorList>
    </citation>
    <scope>NUCLEOTIDE SEQUENCE</scope>
    <source>
        <strain evidence="15">CHS0354</strain>
    </source>
</reference>
<dbReference type="Proteomes" id="UP001195483">
    <property type="component" value="Unassembled WGS sequence"/>
</dbReference>
<dbReference type="InterPro" id="IPR017907">
    <property type="entry name" value="Znf_RING_CS"/>
</dbReference>
<dbReference type="Gene3D" id="3.30.40.10">
    <property type="entry name" value="Zinc/RING finger domain, C3HC4 (zinc finger)"/>
    <property type="match status" value="1"/>
</dbReference>
<keyword evidence="6" id="KW-0677">Repeat</keyword>
<feature type="domain" description="RING-type" evidence="14">
    <location>
        <begin position="198"/>
        <end position="439"/>
    </location>
</feature>
<organism evidence="15 16">
    <name type="scientific">Potamilus streckersoni</name>
    <dbReference type="NCBI Taxonomy" id="2493646"/>
    <lineage>
        <taxon>Eukaryota</taxon>
        <taxon>Metazoa</taxon>
        <taxon>Spiralia</taxon>
        <taxon>Lophotrochozoa</taxon>
        <taxon>Mollusca</taxon>
        <taxon>Bivalvia</taxon>
        <taxon>Autobranchia</taxon>
        <taxon>Heteroconchia</taxon>
        <taxon>Palaeoheterodonta</taxon>
        <taxon>Unionida</taxon>
        <taxon>Unionoidea</taxon>
        <taxon>Unionidae</taxon>
        <taxon>Ambleminae</taxon>
        <taxon>Lampsilini</taxon>
        <taxon>Potamilus</taxon>
    </lineage>
</organism>
<dbReference type="FunFam" id="3.30.40.10:FF:000137">
    <property type="entry name" value="RanBP-type and C3HC4-type zinc finger-containing protein 1"/>
    <property type="match status" value="1"/>
</dbReference>
<feature type="domain" description="RING-type" evidence="12">
    <location>
        <begin position="202"/>
        <end position="251"/>
    </location>
</feature>
<evidence type="ECO:0000256" key="3">
    <source>
        <dbReference type="ARBA" id="ARBA00012251"/>
    </source>
</evidence>
<dbReference type="SUPFAM" id="SSF54495">
    <property type="entry name" value="UBC-like"/>
    <property type="match status" value="1"/>
</dbReference>
<dbReference type="PROSITE" id="PS00518">
    <property type="entry name" value="ZF_RING_1"/>
    <property type="match status" value="1"/>
</dbReference>
<proteinExistence type="inferred from homology"/>
<dbReference type="GO" id="GO:0016567">
    <property type="term" value="P:protein ubiquitination"/>
    <property type="evidence" value="ECO:0007669"/>
    <property type="project" value="InterPro"/>
</dbReference>
<dbReference type="Pfam" id="PF05773">
    <property type="entry name" value="RWD"/>
    <property type="match status" value="1"/>
</dbReference>
<dbReference type="CDD" id="cd16628">
    <property type="entry name" value="RING-HC_RBR_RNF14"/>
    <property type="match status" value="1"/>
</dbReference>
<dbReference type="CDD" id="cd23820">
    <property type="entry name" value="RWD_RNF14"/>
    <property type="match status" value="1"/>
</dbReference>
<dbReference type="EMBL" id="JAEAOA010001575">
    <property type="protein sequence ID" value="KAK3602787.1"/>
    <property type="molecule type" value="Genomic_DNA"/>
</dbReference>
<dbReference type="Gene3D" id="3.10.110.10">
    <property type="entry name" value="Ubiquitin Conjugating Enzyme"/>
    <property type="match status" value="1"/>
</dbReference>
<keyword evidence="9" id="KW-0862">Zinc</keyword>
<evidence type="ECO:0000256" key="8">
    <source>
        <dbReference type="ARBA" id="ARBA00022786"/>
    </source>
</evidence>
<dbReference type="PANTHER" id="PTHR11685">
    <property type="entry name" value="RBR FAMILY RING FINGER AND IBR DOMAIN-CONTAINING"/>
    <property type="match status" value="1"/>
</dbReference>
<dbReference type="InterPro" id="IPR044066">
    <property type="entry name" value="TRIAD_supradom"/>
</dbReference>
<dbReference type="InterPro" id="IPR006575">
    <property type="entry name" value="RWD_dom"/>
</dbReference>
<dbReference type="EC" id="2.3.2.31" evidence="3"/>
<reference evidence="15" key="2">
    <citation type="journal article" date="2021" name="Genome Biol. Evol.">
        <title>Developing a high-quality reference genome for a parasitic bivalve with doubly uniparental inheritance (Bivalvia: Unionida).</title>
        <authorList>
            <person name="Smith C.H."/>
        </authorList>
    </citation>
    <scope>NUCLEOTIDE SEQUENCE</scope>
    <source>
        <strain evidence="15">CHS0354</strain>
        <tissue evidence="15">Mantle</tissue>
    </source>
</reference>
<sequence length="457" mass="52604">MTDQEEQEDELLALTSIYDEEILTLAKEGDGRGGHLLVYPHLPDHFIVKSVVKKAEKNEENSIEIKEEKSHEIKYLPPLSLSFQLPVDYPSRSPPDFTLACKWLNRKQLTKLCKKLDYTWEENQGSVVLFMWANFLQEELFQFLDISSPLELATVITLRKDSSCLDPRAIQEVASQGQLLPAILEYDKQMKEREFDRSIFTCKVCFSDVVGAKCISFLGCGHIYCSDCMGDYFSVQIQAANVRGLECPEEKCESQAHPSQVKKLVSPELFAKYEKLLLQTCLDTMLDVIYCPRPACQCPVLLDKESNMSVCPNCRFVFCTLCHFTYHGLSPCKLKADGMKKLKEEYEKGDKATRQLLEKRYGRATIKQALEESFSQEWLDKFSKQCPSCGSYIQKIDGCNKMACMKCRAYFCWICMGHLSNSNPYKHYNTEDSPCYNLLFEGVEVDDFDEDDEEWWI</sequence>
<dbReference type="InterPro" id="IPR002867">
    <property type="entry name" value="IBR_dom"/>
</dbReference>
<evidence type="ECO:0000256" key="11">
    <source>
        <dbReference type="PROSITE-ProRule" id="PRU00175"/>
    </source>
</evidence>
<dbReference type="InterPro" id="IPR047548">
    <property type="entry name" value="Rcat_RBR_RNF14"/>
</dbReference>
<comment type="pathway">
    <text evidence="2">Protein modification; protein ubiquitination.</text>
</comment>
<reference evidence="15" key="3">
    <citation type="submission" date="2023-05" db="EMBL/GenBank/DDBJ databases">
        <authorList>
            <person name="Smith C.H."/>
        </authorList>
    </citation>
    <scope>NUCLEOTIDE SEQUENCE</scope>
    <source>
        <strain evidence="15">CHS0354</strain>
        <tissue evidence="15">Mantle</tissue>
    </source>
</reference>
<dbReference type="InterPro" id="IPR016135">
    <property type="entry name" value="UBQ-conjugating_enzyme/RWD"/>
</dbReference>
<evidence type="ECO:0000256" key="6">
    <source>
        <dbReference type="ARBA" id="ARBA00022737"/>
    </source>
</evidence>
<dbReference type="Gene3D" id="2.20.25.20">
    <property type="match status" value="1"/>
</dbReference>
<evidence type="ECO:0000259" key="12">
    <source>
        <dbReference type="PROSITE" id="PS50089"/>
    </source>
</evidence>
<dbReference type="PROSITE" id="PS51873">
    <property type="entry name" value="TRIAD"/>
    <property type="match status" value="1"/>
</dbReference>
<keyword evidence="4" id="KW-0808">Transferase</keyword>
<gene>
    <name evidence="15" type="ORF">CHS0354_026336</name>
</gene>
<evidence type="ECO:0000313" key="15">
    <source>
        <dbReference type="EMBL" id="KAK3602787.1"/>
    </source>
</evidence>
<comment type="catalytic activity">
    <reaction evidence="1">
        <text>[E2 ubiquitin-conjugating enzyme]-S-ubiquitinyl-L-cysteine + [acceptor protein]-L-lysine = [E2 ubiquitin-conjugating enzyme]-L-cysteine + [acceptor protein]-N(6)-ubiquitinyl-L-lysine.</text>
        <dbReference type="EC" id="2.3.2.31"/>
    </reaction>
</comment>
<dbReference type="PROSITE" id="PS50908">
    <property type="entry name" value="RWD"/>
    <property type="match status" value="1"/>
</dbReference>
<evidence type="ECO:0000256" key="9">
    <source>
        <dbReference type="ARBA" id="ARBA00022833"/>
    </source>
</evidence>